<dbReference type="EMBL" id="JBHTAJ010000005">
    <property type="protein sequence ID" value="MFC7178690.1"/>
    <property type="molecule type" value="Genomic_DNA"/>
</dbReference>
<evidence type="ECO:0000256" key="2">
    <source>
        <dbReference type="ARBA" id="ARBA00023125"/>
    </source>
</evidence>
<organism evidence="5 6">
    <name type="scientific">Kitasatospora paranensis</name>
    <dbReference type="NCBI Taxonomy" id="258053"/>
    <lineage>
        <taxon>Bacteria</taxon>
        <taxon>Bacillati</taxon>
        <taxon>Actinomycetota</taxon>
        <taxon>Actinomycetes</taxon>
        <taxon>Kitasatosporales</taxon>
        <taxon>Streptomycetaceae</taxon>
        <taxon>Kitasatospora</taxon>
    </lineage>
</organism>
<dbReference type="Pfam" id="PF00356">
    <property type="entry name" value="LacI"/>
    <property type="match status" value="1"/>
</dbReference>
<dbReference type="SUPFAM" id="SSF53822">
    <property type="entry name" value="Periplasmic binding protein-like I"/>
    <property type="match status" value="1"/>
</dbReference>
<sequence>MARTVGIKDVARQAGVSVGTVSNVINRPDLVSADTRIRVESAIAALGYVRSETARQLRAGRSRVMALLVLDMGNPFFVEVARGAEKVARENGLMVMLSNSGQDRAEEREYLAQFAQQQVLGVLLSPIDGNRTDLSALRRGGIPVVLVDRGAEREEGCSVSVDDVLGGTLATRHLIETGNRRMVFVGGPLMLQQVQNRLAGARQAVAEAGLPPEALAVVETERLDIAAGRDAGQRLLGLGHRPTAVFCANDLLALGVLQSLFAVGVRVPEDIALVGYDDIEFAGAAAIPITSVRQPAYQIGRTSAELLIAETVEEPDTHEHQRIVFQPELVVRASTMRRPTPPGH</sequence>
<dbReference type="InterPro" id="IPR046335">
    <property type="entry name" value="LacI/GalR-like_sensor"/>
</dbReference>
<dbReference type="CDD" id="cd06293">
    <property type="entry name" value="PBP1_LacI-like"/>
    <property type="match status" value="1"/>
</dbReference>
<dbReference type="PANTHER" id="PTHR30146:SF109">
    <property type="entry name" value="HTH-TYPE TRANSCRIPTIONAL REGULATOR GALS"/>
    <property type="match status" value="1"/>
</dbReference>
<dbReference type="SUPFAM" id="SSF47413">
    <property type="entry name" value="lambda repressor-like DNA-binding domains"/>
    <property type="match status" value="1"/>
</dbReference>
<evidence type="ECO:0000313" key="5">
    <source>
        <dbReference type="EMBL" id="MFC7178690.1"/>
    </source>
</evidence>
<dbReference type="InterPro" id="IPR028082">
    <property type="entry name" value="Peripla_BP_I"/>
</dbReference>
<keyword evidence="1" id="KW-0805">Transcription regulation</keyword>
<protein>
    <submittedName>
        <fullName evidence="5">LacI family DNA-binding transcriptional regulator</fullName>
    </submittedName>
</protein>
<gene>
    <name evidence="5" type="ORF">ACFQMG_03815</name>
</gene>
<dbReference type="SMART" id="SM00354">
    <property type="entry name" value="HTH_LACI"/>
    <property type="match status" value="1"/>
</dbReference>
<dbReference type="CDD" id="cd01392">
    <property type="entry name" value="HTH_LacI"/>
    <property type="match status" value="1"/>
</dbReference>
<dbReference type="Proteomes" id="UP001596435">
    <property type="component" value="Unassembled WGS sequence"/>
</dbReference>
<evidence type="ECO:0000313" key="6">
    <source>
        <dbReference type="Proteomes" id="UP001596435"/>
    </source>
</evidence>
<dbReference type="Gene3D" id="3.40.50.2300">
    <property type="match status" value="2"/>
</dbReference>
<accession>A0ABW2FSU4</accession>
<dbReference type="GO" id="GO:0003677">
    <property type="term" value="F:DNA binding"/>
    <property type="evidence" value="ECO:0007669"/>
    <property type="project" value="UniProtKB-KW"/>
</dbReference>
<keyword evidence="6" id="KW-1185">Reference proteome</keyword>
<evidence type="ECO:0000259" key="4">
    <source>
        <dbReference type="PROSITE" id="PS50932"/>
    </source>
</evidence>
<dbReference type="PRINTS" id="PR00036">
    <property type="entry name" value="HTHLACI"/>
</dbReference>
<evidence type="ECO:0000256" key="3">
    <source>
        <dbReference type="ARBA" id="ARBA00023163"/>
    </source>
</evidence>
<reference evidence="6" key="1">
    <citation type="journal article" date="2019" name="Int. J. Syst. Evol. Microbiol.">
        <title>The Global Catalogue of Microorganisms (GCM) 10K type strain sequencing project: providing services to taxonomists for standard genome sequencing and annotation.</title>
        <authorList>
            <consortium name="The Broad Institute Genomics Platform"/>
            <consortium name="The Broad Institute Genome Sequencing Center for Infectious Disease"/>
            <person name="Wu L."/>
            <person name="Ma J."/>
        </authorList>
    </citation>
    <scope>NUCLEOTIDE SEQUENCE [LARGE SCALE GENOMIC DNA]</scope>
    <source>
        <strain evidence="6">CGMCC 1.12859</strain>
    </source>
</reference>
<dbReference type="Pfam" id="PF13377">
    <property type="entry name" value="Peripla_BP_3"/>
    <property type="match status" value="1"/>
</dbReference>
<comment type="caution">
    <text evidence="5">The sequence shown here is derived from an EMBL/GenBank/DDBJ whole genome shotgun (WGS) entry which is preliminary data.</text>
</comment>
<dbReference type="PROSITE" id="PS00356">
    <property type="entry name" value="HTH_LACI_1"/>
    <property type="match status" value="1"/>
</dbReference>
<dbReference type="InterPro" id="IPR000843">
    <property type="entry name" value="HTH_LacI"/>
</dbReference>
<evidence type="ECO:0000256" key="1">
    <source>
        <dbReference type="ARBA" id="ARBA00023015"/>
    </source>
</evidence>
<feature type="domain" description="HTH lacI-type" evidence="4">
    <location>
        <begin position="5"/>
        <end position="59"/>
    </location>
</feature>
<dbReference type="Gene3D" id="1.10.260.40">
    <property type="entry name" value="lambda repressor-like DNA-binding domains"/>
    <property type="match status" value="1"/>
</dbReference>
<proteinExistence type="predicted"/>
<dbReference type="PANTHER" id="PTHR30146">
    <property type="entry name" value="LACI-RELATED TRANSCRIPTIONAL REPRESSOR"/>
    <property type="match status" value="1"/>
</dbReference>
<keyword evidence="3" id="KW-0804">Transcription</keyword>
<dbReference type="InterPro" id="IPR010982">
    <property type="entry name" value="Lambda_DNA-bd_dom_sf"/>
</dbReference>
<keyword evidence="2 5" id="KW-0238">DNA-binding</keyword>
<name>A0ABW2FSU4_9ACTN</name>
<dbReference type="PROSITE" id="PS50932">
    <property type="entry name" value="HTH_LACI_2"/>
    <property type="match status" value="1"/>
</dbReference>
<dbReference type="RefSeq" id="WP_380230432.1">
    <property type="nucleotide sequence ID" value="NZ_JBHSVH010000002.1"/>
</dbReference>